<sequence>MRKGLIALMGGMMMTGCVTAEDGEPMAVPVCPTETRGWEAWVNAMPGPDATPTLIVVGEALLPEKATATLAAGPTDRMMPPGQRVSLSVEPSDQAAGWQPLRLEIKPALPEYSSVIVGCGGNAIATISPVVTAQ</sequence>
<feature type="region of interest" description="Disordered" evidence="1">
    <location>
        <begin position="72"/>
        <end position="91"/>
    </location>
</feature>
<dbReference type="PROSITE" id="PS51257">
    <property type="entry name" value="PROKAR_LIPOPROTEIN"/>
    <property type="match status" value="1"/>
</dbReference>
<keyword evidence="2" id="KW-0732">Signal</keyword>
<evidence type="ECO:0008006" key="5">
    <source>
        <dbReference type="Google" id="ProtNLM"/>
    </source>
</evidence>
<dbReference type="EMBL" id="BMIO01000007">
    <property type="protein sequence ID" value="GGD49138.1"/>
    <property type="molecule type" value="Genomic_DNA"/>
</dbReference>
<accession>A0A917DMN9</accession>
<reference evidence="3 4" key="1">
    <citation type="journal article" date="2014" name="Int. J. Syst. Evol. Microbiol.">
        <title>Complete genome sequence of Corynebacterium casei LMG S-19264T (=DSM 44701T), isolated from a smear-ripened cheese.</title>
        <authorList>
            <consortium name="US DOE Joint Genome Institute (JGI-PGF)"/>
            <person name="Walter F."/>
            <person name="Albersmeier A."/>
            <person name="Kalinowski J."/>
            <person name="Ruckert C."/>
        </authorList>
    </citation>
    <scope>NUCLEOTIDE SEQUENCE [LARGE SCALE GENOMIC DNA]</scope>
    <source>
        <strain evidence="3 4">CGMCC 1.15358</strain>
    </source>
</reference>
<dbReference type="RefSeq" id="WP_066763958.1">
    <property type="nucleotide sequence ID" value="NZ_BMIO01000007.1"/>
</dbReference>
<feature type="signal peptide" evidence="2">
    <location>
        <begin position="1"/>
        <end position="20"/>
    </location>
</feature>
<name>A0A917DMN9_9SPHN</name>
<comment type="caution">
    <text evidence="3">The sequence shown here is derived from an EMBL/GenBank/DDBJ whole genome shotgun (WGS) entry which is preliminary data.</text>
</comment>
<evidence type="ECO:0000256" key="2">
    <source>
        <dbReference type="SAM" id="SignalP"/>
    </source>
</evidence>
<protein>
    <recommendedName>
        <fullName evidence="5">Lipoprotein</fullName>
    </recommendedName>
</protein>
<keyword evidence="4" id="KW-1185">Reference proteome</keyword>
<evidence type="ECO:0000256" key="1">
    <source>
        <dbReference type="SAM" id="MobiDB-lite"/>
    </source>
</evidence>
<evidence type="ECO:0000313" key="3">
    <source>
        <dbReference type="EMBL" id="GGD49138.1"/>
    </source>
</evidence>
<dbReference type="AlphaFoldDB" id="A0A917DMN9"/>
<dbReference type="OrthoDB" id="7620622at2"/>
<gene>
    <name evidence="3" type="ORF">GCM10010989_24240</name>
</gene>
<evidence type="ECO:0000313" key="4">
    <source>
        <dbReference type="Proteomes" id="UP000598997"/>
    </source>
</evidence>
<dbReference type="Proteomes" id="UP000598997">
    <property type="component" value="Unassembled WGS sequence"/>
</dbReference>
<proteinExistence type="predicted"/>
<feature type="chain" id="PRO_5037503989" description="Lipoprotein" evidence="2">
    <location>
        <begin position="21"/>
        <end position="134"/>
    </location>
</feature>
<organism evidence="3 4">
    <name type="scientific">Croceicoccus pelagius</name>
    <dbReference type="NCBI Taxonomy" id="1703341"/>
    <lineage>
        <taxon>Bacteria</taxon>
        <taxon>Pseudomonadati</taxon>
        <taxon>Pseudomonadota</taxon>
        <taxon>Alphaproteobacteria</taxon>
        <taxon>Sphingomonadales</taxon>
        <taxon>Erythrobacteraceae</taxon>
        <taxon>Croceicoccus</taxon>
    </lineage>
</organism>